<dbReference type="FunCoup" id="A0A6P7YAH5">
    <property type="interactions" value="277"/>
</dbReference>
<evidence type="ECO:0000256" key="10">
    <source>
        <dbReference type="ARBA" id="ARBA00023180"/>
    </source>
</evidence>
<evidence type="ECO:0000256" key="3">
    <source>
        <dbReference type="ARBA" id="ARBA00022692"/>
    </source>
</evidence>
<keyword evidence="10" id="KW-0325">Glycoprotein</keyword>
<evidence type="ECO:0000256" key="6">
    <source>
        <dbReference type="ARBA" id="ARBA00022968"/>
    </source>
</evidence>
<organism evidence="16 17">
    <name type="scientific">Microcaecilia unicolor</name>
    <dbReference type="NCBI Taxonomy" id="1415580"/>
    <lineage>
        <taxon>Eukaryota</taxon>
        <taxon>Metazoa</taxon>
        <taxon>Chordata</taxon>
        <taxon>Craniata</taxon>
        <taxon>Vertebrata</taxon>
        <taxon>Euteleostomi</taxon>
        <taxon>Amphibia</taxon>
        <taxon>Gymnophiona</taxon>
        <taxon>Siphonopidae</taxon>
        <taxon>Microcaecilia</taxon>
    </lineage>
</organism>
<dbReference type="PROSITE" id="PS00135">
    <property type="entry name" value="TRYPSIN_SER"/>
    <property type="match status" value="1"/>
</dbReference>
<name>A0A6P7YAH5_9AMPH</name>
<feature type="disulfide bond" evidence="11">
    <location>
        <begin position="340"/>
        <end position="352"/>
    </location>
</feature>
<feature type="disulfide bond" evidence="11">
    <location>
        <begin position="435"/>
        <end position="450"/>
    </location>
</feature>
<dbReference type="InterPro" id="IPR018114">
    <property type="entry name" value="TRYPSIN_HIS"/>
</dbReference>
<dbReference type="InterPro" id="IPR002172">
    <property type="entry name" value="LDrepeatLR_classA_rpt"/>
</dbReference>
<accession>A0A6P7YAH5</accession>
<dbReference type="InterPro" id="IPR036364">
    <property type="entry name" value="SEA_dom_sf"/>
</dbReference>
<evidence type="ECO:0000256" key="11">
    <source>
        <dbReference type="PROSITE-ProRule" id="PRU00124"/>
    </source>
</evidence>
<dbReference type="PROSITE" id="PS50024">
    <property type="entry name" value="SEA"/>
    <property type="match status" value="1"/>
</dbReference>
<sequence>MNQVYKTSTFSKYYKLSIVSDISSNNHGGLLVHFWLVFVVPQGKGQTFCEDCISSILKDSVQTSILNRTSVGSLQNLAVDMDSFVLNIGLRSDYTSTTGTDLGCIYDLHADRLGQRFPLDVSAVSGACHIKLIALLGHVLRLTVVSIQLTADNCITDSLTLYDSLMPIKSLILYQICESFNESLMSFVSTNNVMLLSLKSAQIKSLPKLDGYFEAIPQEQCGGTISTTTGTGFEGKILSPHYPSYYPPKCICTWSFQTHHPRLGIALKFPNYVIRAKTISGCDHGWWKINEQMYCGYYIDHQTVFRIASPTVNVEFHCSSKLSQESFLAEYSNYNISLPCPVGHFQCTSGICIQQAQHCNGVDDCFDGSDELFCAIPQKDCNASFSNQHNSFVCNGVNDCEDGRDEQNCTESVPCNSNSFRCSDNICIKKKNAKCDKLMDCPDGSDERSCRCGMKMTPQKRIIGGSDAEESEWPWQVSLHFAGSAYCGASVLSKEWLLSAAHCFQGDKLSDPRPWTAHLGMRVQGKAKFVTSIKRIIVHERYSKNFDYDIALLQLSSSWADTMKHFIQPICIPPAAQKVSSGSKCWVTGWGRRMEADSKGSTILQKAEVEIIDQTTCYSTYGLISPRMICAGLISGKRDACKGDSGGPLSCQRKVDGKWYLAGIVSWGYGCGRPNFPGVYSRVSNFASWIHRHLPFIL</sequence>
<feature type="disulfide bond" evidence="11">
    <location>
        <begin position="347"/>
        <end position="365"/>
    </location>
</feature>
<proteinExistence type="predicted"/>
<dbReference type="GeneID" id="115470723"/>
<keyword evidence="7" id="KW-1133">Transmembrane helix</keyword>
<comment type="caution">
    <text evidence="11">Lacks conserved residue(s) required for the propagation of feature annotation.</text>
</comment>
<dbReference type="SUPFAM" id="SSF82671">
    <property type="entry name" value="SEA domain"/>
    <property type="match status" value="1"/>
</dbReference>
<dbReference type="AlphaFoldDB" id="A0A6P7YAH5"/>
<comment type="subcellular location">
    <subcellularLocation>
        <location evidence="1">Membrane</location>
        <topology evidence="1">Single-pass type II membrane protein</topology>
    </subcellularLocation>
</comment>
<dbReference type="PROSITE" id="PS01209">
    <property type="entry name" value="LDLRA_1"/>
    <property type="match status" value="1"/>
</dbReference>
<dbReference type="FunFam" id="2.40.10.10:FF:000003">
    <property type="entry name" value="Transmembrane serine protease 3"/>
    <property type="match status" value="1"/>
</dbReference>
<dbReference type="SMART" id="SM00020">
    <property type="entry name" value="Tryp_SPc"/>
    <property type="match status" value="1"/>
</dbReference>
<feature type="disulfide bond" evidence="11">
    <location>
        <begin position="415"/>
        <end position="427"/>
    </location>
</feature>
<dbReference type="Pfam" id="PF00057">
    <property type="entry name" value="Ldl_recept_a"/>
    <property type="match status" value="2"/>
</dbReference>
<dbReference type="FunFam" id="4.10.400.10:FF:000065">
    <property type="entry name" value="Transmembrane protease serine 7"/>
    <property type="match status" value="1"/>
</dbReference>
<reference evidence="17" key="1">
    <citation type="submission" date="2025-08" db="UniProtKB">
        <authorList>
            <consortium name="RefSeq"/>
        </authorList>
    </citation>
    <scope>IDENTIFICATION</scope>
</reference>
<dbReference type="GO" id="GO:0004252">
    <property type="term" value="F:serine-type endopeptidase activity"/>
    <property type="evidence" value="ECO:0007669"/>
    <property type="project" value="InterPro"/>
</dbReference>
<keyword evidence="2 12" id="KW-0645">Protease</keyword>
<dbReference type="Pfam" id="PF00431">
    <property type="entry name" value="CUB"/>
    <property type="match status" value="1"/>
</dbReference>
<dbReference type="CDD" id="cd00190">
    <property type="entry name" value="Tryp_SPc"/>
    <property type="match status" value="1"/>
</dbReference>
<evidence type="ECO:0000259" key="15">
    <source>
        <dbReference type="PROSITE" id="PS50240"/>
    </source>
</evidence>
<dbReference type="Gene3D" id="2.40.10.10">
    <property type="entry name" value="Trypsin-like serine proteases"/>
    <property type="match status" value="2"/>
</dbReference>
<dbReference type="PROSITE" id="PS00134">
    <property type="entry name" value="TRYPSIN_HIS"/>
    <property type="match status" value="1"/>
</dbReference>
<keyword evidence="4 12" id="KW-0378">Hydrolase</keyword>
<evidence type="ECO:0000259" key="13">
    <source>
        <dbReference type="PROSITE" id="PS01180"/>
    </source>
</evidence>
<dbReference type="InterPro" id="IPR023415">
    <property type="entry name" value="LDLR_class-A_CS"/>
</dbReference>
<dbReference type="RefSeq" id="XP_030060065.1">
    <property type="nucleotide sequence ID" value="XM_030204205.1"/>
</dbReference>
<dbReference type="SMART" id="SM00192">
    <property type="entry name" value="LDLa"/>
    <property type="match status" value="3"/>
</dbReference>
<evidence type="ECO:0000313" key="17">
    <source>
        <dbReference type="RefSeq" id="XP_030060065.1"/>
    </source>
</evidence>
<dbReference type="CTD" id="344805"/>
<dbReference type="InterPro" id="IPR035914">
    <property type="entry name" value="Sperma_CUB_dom_sf"/>
</dbReference>
<dbReference type="CDD" id="cd00112">
    <property type="entry name" value="LDLa"/>
    <property type="match status" value="2"/>
</dbReference>
<dbReference type="KEGG" id="muo:115470723"/>
<dbReference type="Gene3D" id="2.60.120.290">
    <property type="entry name" value="Spermadhesin, CUB domain"/>
    <property type="match status" value="1"/>
</dbReference>
<keyword evidence="9 11" id="KW-1015">Disulfide bond</keyword>
<dbReference type="PANTHER" id="PTHR24252:SF12">
    <property type="entry name" value="TRANSMEMBRANE SERINE PROTEASE 7"/>
    <property type="match status" value="1"/>
</dbReference>
<feature type="domain" description="Peptidase S1" evidence="15">
    <location>
        <begin position="462"/>
        <end position="695"/>
    </location>
</feature>
<dbReference type="OrthoDB" id="414661at2759"/>
<keyword evidence="3 17" id="KW-0812">Transmembrane</keyword>
<feature type="disulfide bond" evidence="11">
    <location>
        <begin position="394"/>
        <end position="409"/>
    </location>
</feature>
<evidence type="ECO:0000256" key="7">
    <source>
        <dbReference type="ARBA" id="ARBA00022989"/>
    </source>
</evidence>
<keyword evidence="6" id="KW-0735">Signal-anchor</keyword>
<dbReference type="SUPFAM" id="SSF49854">
    <property type="entry name" value="Spermadhesin, CUB domain"/>
    <property type="match status" value="2"/>
</dbReference>
<dbReference type="Pfam" id="PF00089">
    <property type="entry name" value="Trypsin"/>
    <property type="match status" value="1"/>
</dbReference>
<dbReference type="InParanoid" id="A0A6P7YAH5"/>
<dbReference type="SUPFAM" id="SSF50494">
    <property type="entry name" value="Trypsin-like serine proteases"/>
    <property type="match status" value="1"/>
</dbReference>
<dbReference type="PROSITE" id="PS50068">
    <property type="entry name" value="LDLRA_2"/>
    <property type="match status" value="3"/>
</dbReference>
<evidence type="ECO:0000256" key="5">
    <source>
        <dbReference type="ARBA" id="ARBA00022825"/>
    </source>
</evidence>
<evidence type="ECO:0000256" key="9">
    <source>
        <dbReference type="ARBA" id="ARBA00023157"/>
    </source>
</evidence>
<dbReference type="InterPro" id="IPR000859">
    <property type="entry name" value="CUB_dom"/>
</dbReference>
<feature type="domain" description="SEA" evidence="14">
    <location>
        <begin position="1"/>
        <end position="91"/>
    </location>
</feature>
<dbReference type="InterPro" id="IPR033116">
    <property type="entry name" value="TRYPSIN_SER"/>
</dbReference>
<dbReference type="PANTHER" id="PTHR24252">
    <property type="entry name" value="ACROSIN-RELATED"/>
    <property type="match status" value="1"/>
</dbReference>
<dbReference type="Proteomes" id="UP000515156">
    <property type="component" value="Chromosome 5"/>
</dbReference>
<keyword evidence="5 12" id="KW-0720">Serine protease</keyword>
<keyword evidence="8" id="KW-0472">Membrane</keyword>
<dbReference type="GO" id="GO:0016020">
    <property type="term" value="C:membrane"/>
    <property type="evidence" value="ECO:0007669"/>
    <property type="project" value="UniProtKB-SubCell"/>
</dbReference>
<dbReference type="PROSITE" id="PS50240">
    <property type="entry name" value="TRYPSIN_DOM"/>
    <property type="match status" value="1"/>
</dbReference>
<dbReference type="GO" id="GO:0006508">
    <property type="term" value="P:proteolysis"/>
    <property type="evidence" value="ECO:0007669"/>
    <property type="project" value="UniProtKB-KW"/>
</dbReference>
<dbReference type="InterPro" id="IPR001254">
    <property type="entry name" value="Trypsin_dom"/>
</dbReference>
<dbReference type="InterPro" id="IPR043504">
    <property type="entry name" value="Peptidase_S1_PA_chymotrypsin"/>
</dbReference>
<feature type="domain" description="CUB" evidence="13">
    <location>
        <begin position="221"/>
        <end position="334"/>
    </location>
</feature>
<dbReference type="PRINTS" id="PR00722">
    <property type="entry name" value="CHYMOTRYPSIN"/>
</dbReference>
<dbReference type="InterPro" id="IPR036055">
    <property type="entry name" value="LDL_receptor-like_sf"/>
</dbReference>
<dbReference type="InterPro" id="IPR009003">
    <property type="entry name" value="Peptidase_S1_PA"/>
</dbReference>
<evidence type="ECO:0000256" key="1">
    <source>
        <dbReference type="ARBA" id="ARBA00004606"/>
    </source>
</evidence>
<dbReference type="InterPro" id="IPR000082">
    <property type="entry name" value="SEA_dom"/>
</dbReference>
<evidence type="ECO:0000313" key="16">
    <source>
        <dbReference type="Proteomes" id="UP000515156"/>
    </source>
</evidence>
<evidence type="ECO:0000256" key="2">
    <source>
        <dbReference type="ARBA" id="ARBA00022670"/>
    </source>
</evidence>
<keyword evidence="16" id="KW-1185">Reference proteome</keyword>
<protein>
    <submittedName>
        <fullName evidence="17">Transmembrane protease serine 7</fullName>
    </submittedName>
</protein>
<dbReference type="SUPFAM" id="SSF57424">
    <property type="entry name" value="LDL receptor-like module"/>
    <property type="match status" value="3"/>
</dbReference>
<evidence type="ECO:0000256" key="12">
    <source>
        <dbReference type="RuleBase" id="RU363034"/>
    </source>
</evidence>
<feature type="disulfide bond" evidence="11">
    <location>
        <begin position="359"/>
        <end position="374"/>
    </location>
</feature>
<dbReference type="Gene3D" id="4.10.400.10">
    <property type="entry name" value="Low-density Lipoprotein Receptor"/>
    <property type="match status" value="3"/>
</dbReference>
<dbReference type="Pfam" id="PF01390">
    <property type="entry name" value="SEA"/>
    <property type="match status" value="1"/>
</dbReference>
<gene>
    <name evidence="17" type="primary">TMPRSS7</name>
</gene>
<dbReference type="InterPro" id="IPR001314">
    <property type="entry name" value="Peptidase_S1A"/>
</dbReference>
<evidence type="ECO:0000256" key="8">
    <source>
        <dbReference type="ARBA" id="ARBA00023136"/>
    </source>
</evidence>
<dbReference type="PROSITE" id="PS01180">
    <property type="entry name" value="CUB"/>
    <property type="match status" value="1"/>
</dbReference>
<evidence type="ECO:0000256" key="4">
    <source>
        <dbReference type="ARBA" id="ARBA00022801"/>
    </source>
</evidence>
<evidence type="ECO:0000259" key="14">
    <source>
        <dbReference type="PROSITE" id="PS50024"/>
    </source>
</evidence>